<keyword evidence="2" id="KW-1185">Reference proteome</keyword>
<reference evidence="1 2" key="1">
    <citation type="journal article" date="2015" name="Nat. Commun.">
        <title>Lucilia cuprina genome unlocks parasitic fly biology to underpin future interventions.</title>
        <authorList>
            <person name="Anstead C.A."/>
            <person name="Korhonen P.K."/>
            <person name="Young N.D."/>
            <person name="Hall R.S."/>
            <person name="Jex A.R."/>
            <person name="Murali S.C."/>
            <person name="Hughes D.S."/>
            <person name="Lee S.F."/>
            <person name="Perry T."/>
            <person name="Stroehlein A.J."/>
            <person name="Ansell B.R."/>
            <person name="Breugelmans B."/>
            <person name="Hofmann A."/>
            <person name="Qu J."/>
            <person name="Dugan S."/>
            <person name="Lee S.L."/>
            <person name="Chao H."/>
            <person name="Dinh H."/>
            <person name="Han Y."/>
            <person name="Doddapaneni H.V."/>
            <person name="Worley K.C."/>
            <person name="Muzny D.M."/>
            <person name="Ioannidis P."/>
            <person name="Waterhouse R.M."/>
            <person name="Zdobnov E.M."/>
            <person name="James P.J."/>
            <person name="Bagnall N.H."/>
            <person name="Kotze A.C."/>
            <person name="Gibbs R.A."/>
            <person name="Richards S."/>
            <person name="Batterham P."/>
            <person name="Gasser R.B."/>
        </authorList>
    </citation>
    <scope>NUCLEOTIDE SEQUENCE [LARGE SCALE GENOMIC DNA]</scope>
    <source>
        <strain evidence="1 2">LS</strain>
        <tissue evidence="1">Full body</tissue>
    </source>
</reference>
<dbReference type="AlphaFoldDB" id="A0A0L0BV04"/>
<comment type="caution">
    <text evidence="1">The sequence shown here is derived from an EMBL/GenBank/DDBJ whole genome shotgun (WGS) entry which is preliminary data.</text>
</comment>
<dbReference type="OrthoDB" id="8040949at2759"/>
<dbReference type="EMBL" id="JRES01001294">
    <property type="protein sequence ID" value="KNC23870.1"/>
    <property type="molecule type" value="Genomic_DNA"/>
</dbReference>
<name>A0A0L0BV04_LUCCU</name>
<dbReference type="Proteomes" id="UP000037069">
    <property type="component" value="Unassembled WGS sequence"/>
</dbReference>
<dbReference type="InterPro" id="IPR010512">
    <property type="entry name" value="DUF1091"/>
</dbReference>
<evidence type="ECO:0000313" key="2">
    <source>
        <dbReference type="Proteomes" id="UP000037069"/>
    </source>
</evidence>
<protein>
    <submittedName>
        <fullName evidence="1">Uncharacterized protein</fullName>
    </submittedName>
</protein>
<evidence type="ECO:0000313" key="1">
    <source>
        <dbReference type="EMBL" id="KNC23870.1"/>
    </source>
</evidence>
<dbReference type="PANTHER" id="PTHR20898">
    <property type="entry name" value="DAEDALUS ON 3-RELATED-RELATED"/>
    <property type="match status" value="1"/>
</dbReference>
<accession>A0A0L0BV04</accession>
<proteinExistence type="predicted"/>
<organism evidence="1 2">
    <name type="scientific">Lucilia cuprina</name>
    <name type="common">Green bottle fly</name>
    <name type="synonym">Australian sheep blowfly</name>
    <dbReference type="NCBI Taxonomy" id="7375"/>
    <lineage>
        <taxon>Eukaryota</taxon>
        <taxon>Metazoa</taxon>
        <taxon>Ecdysozoa</taxon>
        <taxon>Arthropoda</taxon>
        <taxon>Hexapoda</taxon>
        <taxon>Insecta</taxon>
        <taxon>Pterygota</taxon>
        <taxon>Neoptera</taxon>
        <taxon>Endopterygota</taxon>
        <taxon>Diptera</taxon>
        <taxon>Brachycera</taxon>
        <taxon>Muscomorpha</taxon>
        <taxon>Oestroidea</taxon>
        <taxon>Calliphoridae</taxon>
        <taxon>Luciliinae</taxon>
        <taxon>Lucilia</taxon>
    </lineage>
</organism>
<sequence length="102" mass="12124">MNIDICEALSAAHKHFLLKMISLEILRTSNLPLECPLKRNVYYFIRNFTINDYYIPPYVPELEFSSYSDFYVNKRKYLTFNSFGKIVDSSRRNRNSLTIVEI</sequence>
<dbReference type="PANTHER" id="PTHR20898:SF0">
    <property type="entry name" value="DAEDALUS ON 3-RELATED"/>
    <property type="match status" value="1"/>
</dbReference>
<dbReference type="Pfam" id="PF06477">
    <property type="entry name" value="DUF1091"/>
    <property type="match status" value="1"/>
</dbReference>
<gene>
    <name evidence="1" type="ORF">FF38_05590</name>
</gene>